<evidence type="ECO:0000256" key="7">
    <source>
        <dbReference type="ARBA" id="ARBA00022679"/>
    </source>
</evidence>
<dbReference type="Proteomes" id="UP000092583">
    <property type="component" value="Unassembled WGS sequence"/>
</dbReference>
<comment type="function">
    <text evidence="9 12">Involved in protein N-glycosylation. Essential for the second step of the dolichol-linked oligosaccharide pathway.</text>
</comment>
<evidence type="ECO:0000256" key="2">
    <source>
        <dbReference type="ARBA" id="ARBA00006962"/>
    </source>
</evidence>
<dbReference type="InterPro" id="IPR039042">
    <property type="entry name" value="Alg13-like"/>
</dbReference>
<evidence type="ECO:0000256" key="1">
    <source>
        <dbReference type="ARBA" id="ARBA00004240"/>
    </source>
</evidence>
<sequence>MSTLLVTVGSTLFPDLTDSFLSPSILALLELHRIRRLIIQYGRAELPLDHGLHIHLDGSGKGSVNVGGMRVELIGFTDDFEGLVRGSDWVVSHAGSGSILTTLRLNPPKPLLVVPNESLMDNHQAELADEMGEKGYLMVSKIEDLEHTLPKFLSIDKHDIRPFPQMDQNRFKNVLDEMMGFD</sequence>
<dbReference type="EMBL" id="KI669465">
    <property type="protein sequence ID" value="OCF55993.1"/>
    <property type="molecule type" value="Genomic_DNA"/>
</dbReference>
<keyword evidence="6 12" id="KW-0328">Glycosyltransferase</keyword>
<reference evidence="15" key="2">
    <citation type="submission" date="2013-12" db="EMBL/GenBank/DDBJ databases">
        <title>Evolution of pathogenesis and genome organization in the Tremellales.</title>
        <authorList>
            <person name="Cuomo C."/>
            <person name="Litvintseva A."/>
            <person name="Heitman J."/>
            <person name="Chen Y."/>
            <person name="Sun S."/>
            <person name="Springer D."/>
            <person name="Dromer F."/>
            <person name="Young S."/>
            <person name="Zeng Q."/>
            <person name="Chapman S."/>
            <person name="Gujja S."/>
            <person name="Saif S."/>
            <person name="Birren B."/>
        </authorList>
    </citation>
    <scope>NUCLEOTIDE SEQUENCE [LARGE SCALE GENOMIC DNA]</scope>
    <source>
        <strain evidence="15">CBS 10435</strain>
    </source>
</reference>
<keyword evidence="7 12" id="KW-0808">Transferase</keyword>
<evidence type="ECO:0000256" key="5">
    <source>
        <dbReference type="ARBA" id="ARBA00017468"/>
    </source>
</evidence>
<dbReference type="OrthoDB" id="20273at2759"/>
<dbReference type="InterPro" id="IPR007235">
    <property type="entry name" value="Glyco_trans_28_C"/>
</dbReference>
<accession>A0A1B9IKI7</accession>
<dbReference type="Pfam" id="PF04101">
    <property type="entry name" value="Glyco_tran_28_C"/>
    <property type="match status" value="1"/>
</dbReference>
<comment type="subunit">
    <text evidence="3 12">Heterodimer with ALG14 to form a functional enzyme.</text>
</comment>
<dbReference type="GO" id="GO:0005783">
    <property type="term" value="C:endoplasmic reticulum"/>
    <property type="evidence" value="ECO:0007669"/>
    <property type="project" value="UniProtKB-SubCell"/>
</dbReference>
<comment type="subcellular location">
    <subcellularLocation>
        <location evidence="1 12">Endoplasmic reticulum</location>
    </subcellularLocation>
</comment>
<dbReference type="GO" id="GO:0006488">
    <property type="term" value="P:dolichol-linked oligosaccharide biosynthetic process"/>
    <property type="evidence" value="ECO:0007669"/>
    <property type="project" value="InterPro"/>
</dbReference>
<keyword evidence="8 12" id="KW-0256">Endoplasmic reticulum</keyword>
<evidence type="ECO:0000313" key="15">
    <source>
        <dbReference type="Proteomes" id="UP000092583"/>
    </source>
</evidence>
<evidence type="ECO:0000256" key="10">
    <source>
        <dbReference type="ARBA" id="ARBA00032061"/>
    </source>
</evidence>
<dbReference type="PANTHER" id="PTHR12867">
    <property type="entry name" value="GLYCOSYL TRANSFERASE-RELATED"/>
    <property type="match status" value="1"/>
</dbReference>
<proteinExistence type="inferred from homology"/>
<evidence type="ECO:0000256" key="12">
    <source>
        <dbReference type="RuleBase" id="RU362128"/>
    </source>
</evidence>
<evidence type="ECO:0000256" key="3">
    <source>
        <dbReference type="ARBA" id="ARBA00011198"/>
    </source>
</evidence>
<name>A0A1B9IKI7_9TREE</name>
<evidence type="ECO:0000256" key="6">
    <source>
        <dbReference type="ARBA" id="ARBA00022676"/>
    </source>
</evidence>
<gene>
    <name evidence="12" type="primary">ALG13</name>
    <name evidence="14" type="ORF">L486_06750</name>
</gene>
<keyword evidence="15" id="KW-1185">Reference proteome</keyword>
<comment type="catalytic activity">
    <reaction evidence="11">
        <text>an N-acetyl-alpha-D-glucosaminyl-diphospho-di-trans,poly-cis-dolichol + UDP-N-acetyl-alpha-D-glucosamine = an N,N'-diacetylchitobiosyl-diphospho-di-trans,poly-cis-dolichol + UDP + H(+)</text>
        <dbReference type="Rhea" id="RHEA:23380"/>
        <dbReference type="Rhea" id="RHEA-COMP:19507"/>
        <dbReference type="Rhea" id="RHEA-COMP:19510"/>
        <dbReference type="ChEBI" id="CHEBI:15378"/>
        <dbReference type="ChEBI" id="CHEBI:57269"/>
        <dbReference type="ChEBI" id="CHEBI:57705"/>
        <dbReference type="ChEBI" id="CHEBI:58223"/>
        <dbReference type="ChEBI" id="CHEBI:58427"/>
        <dbReference type="EC" id="2.4.1.141"/>
    </reaction>
</comment>
<dbReference type="EC" id="2.4.1.141" evidence="4 12"/>
<dbReference type="Gene3D" id="3.40.50.2000">
    <property type="entry name" value="Glycogen Phosphorylase B"/>
    <property type="match status" value="1"/>
</dbReference>
<dbReference type="STRING" id="1331196.A0A1B9IKI7"/>
<comment type="similarity">
    <text evidence="2 12">Belongs to the glycosyltransferase 28 family.</text>
</comment>
<dbReference type="GO" id="GO:0004577">
    <property type="term" value="F:N-acetylglucosaminyldiphosphodolichol N-acetylglucosaminyltransferase activity"/>
    <property type="evidence" value="ECO:0007669"/>
    <property type="project" value="UniProtKB-EC"/>
</dbReference>
<reference evidence="14 15" key="1">
    <citation type="submission" date="2013-07" db="EMBL/GenBank/DDBJ databases">
        <title>The Genome Sequence of Kwoniella mangroviensis CBS10435.</title>
        <authorList>
            <consortium name="The Broad Institute Genome Sequencing Platform"/>
            <person name="Cuomo C."/>
            <person name="Litvintseva A."/>
            <person name="Chen Y."/>
            <person name="Heitman J."/>
            <person name="Sun S."/>
            <person name="Springer D."/>
            <person name="Dromer F."/>
            <person name="Young S.K."/>
            <person name="Zeng Q."/>
            <person name="Gargeya S."/>
            <person name="Fitzgerald M."/>
            <person name="Abouelleil A."/>
            <person name="Alvarado L."/>
            <person name="Berlin A.M."/>
            <person name="Chapman S.B."/>
            <person name="Dewar J."/>
            <person name="Goldberg J."/>
            <person name="Griggs A."/>
            <person name="Gujja S."/>
            <person name="Hansen M."/>
            <person name="Howarth C."/>
            <person name="Imamovic A."/>
            <person name="Larimer J."/>
            <person name="McCowan C."/>
            <person name="Murphy C."/>
            <person name="Pearson M."/>
            <person name="Priest M."/>
            <person name="Roberts A."/>
            <person name="Saif S."/>
            <person name="Shea T."/>
            <person name="Sykes S."/>
            <person name="Wortman J."/>
            <person name="Nusbaum C."/>
            <person name="Birren B."/>
        </authorList>
    </citation>
    <scope>NUCLEOTIDE SEQUENCE [LARGE SCALE GENOMIC DNA]</scope>
    <source>
        <strain evidence="14 15">CBS 10435</strain>
    </source>
</reference>
<protein>
    <recommendedName>
        <fullName evidence="5 12">UDP-N-acetylglucosamine transferase subunit ALG13</fullName>
        <ecNumber evidence="4 12">2.4.1.141</ecNumber>
    </recommendedName>
    <alternativeName>
        <fullName evidence="10 12">Asparagine-linked glycosylation protein 13</fullName>
    </alternativeName>
</protein>
<evidence type="ECO:0000313" key="14">
    <source>
        <dbReference type="EMBL" id="OCF55993.1"/>
    </source>
</evidence>
<organism evidence="14 15">
    <name type="scientific">Kwoniella mangroviensis CBS 10435</name>
    <dbReference type="NCBI Taxonomy" id="1331196"/>
    <lineage>
        <taxon>Eukaryota</taxon>
        <taxon>Fungi</taxon>
        <taxon>Dikarya</taxon>
        <taxon>Basidiomycota</taxon>
        <taxon>Agaricomycotina</taxon>
        <taxon>Tremellomycetes</taxon>
        <taxon>Tremellales</taxon>
        <taxon>Cryptococcaceae</taxon>
        <taxon>Kwoniella</taxon>
    </lineage>
</organism>
<evidence type="ECO:0000256" key="4">
    <source>
        <dbReference type="ARBA" id="ARBA00012614"/>
    </source>
</evidence>
<dbReference type="SUPFAM" id="SSF53756">
    <property type="entry name" value="UDP-Glycosyltransferase/glycogen phosphorylase"/>
    <property type="match status" value="1"/>
</dbReference>
<evidence type="ECO:0000256" key="11">
    <source>
        <dbReference type="ARBA" id="ARBA00048184"/>
    </source>
</evidence>
<evidence type="ECO:0000256" key="9">
    <source>
        <dbReference type="ARBA" id="ARBA00024804"/>
    </source>
</evidence>
<evidence type="ECO:0000256" key="8">
    <source>
        <dbReference type="ARBA" id="ARBA00022824"/>
    </source>
</evidence>
<evidence type="ECO:0000259" key="13">
    <source>
        <dbReference type="Pfam" id="PF04101"/>
    </source>
</evidence>
<dbReference type="AlphaFoldDB" id="A0A1B9IKI7"/>
<feature type="domain" description="Glycosyl transferase family 28 C-terminal" evidence="13">
    <location>
        <begin position="3"/>
        <end position="174"/>
    </location>
</feature>
<dbReference type="PANTHER" id="PTHR12867:SF6">
    <property type="entry name" value="N-ACETYLGLUCOSAMINYLDIPHOSPHODOLICHOL N-ACETYLGLUCOSAMINYLTRANSFERASE"/>
    <property type="match status" value="1"/>
</dbReference>